<gene>
    <name evidence="1" type="ORF">QBC46DRAFT_272112</name>
</gene>
<accession>A0AAN6MXF5</accession>
<reference evidence="2" key="1">
    <citation type="journal article" date="2023" name="Mol. Phylogenet. Evol.">
        <title>Genome-scale phylogeny and comparative genomics of the fungal order Sordariales.</title>
        <authorList>
            <person name="Hensen N."/>
            <person name="Bonometti L."/>
            <person name="Westerberg I."/>
            <person name="Brannstrom I.O."/>
            <person name="Guillou S."/>
            <person name="Cros-Aarteil S."/>
            <person name="Calhoun S."/>
            <person name="Haridas S."/>
            <person name="Kuo A."/>
            <person name="Mondo S."/>
            <person name="Pangilinan J."/>
            <person name="Riley R."/>
            <person name="LaButti K."/>
            <person name="Andreopoulos B."/>
            <person name="Lipzen A."/>
            <person name="Chen C."/>
            <person name="Yan M."/>
            <person name="Daum C."/>
            <person name="Ng V."/>
            <person name="Clum A."/>
            <person name="Steindorff A."/>
            <person name="Ohm R.A."/>
            <person name="Martin F."/>
            <person name="Silar P."/>
            <person name="Natvig D.O."/>
            <person name="Lalanne C."/>
            <person name="Gautier V."/>
            <person name="Ament-Velasquez S.L."/>
            <person name="Kruys A."/>
            <person name="Hutchinson M.I."/>
            <person name="Powell A.J."/>
            <person name="Barry K."/>
            <person name="Miller A.N."/>
            <person name="Grigoriev I.V."/>
            <person name="Debuchy R."/>
            <person name="Gladieux P."/>
            <person name="Hiltunen Thoren M."/>
            <person name="Johannesson H."/>
        </authorList>
    </citation>
    <scope>NUCLEOTIDE SEQUENCE [LARGE SCALE GENOMIC DNA]</scope>
    <source>
        <strain evidence="2">CBS 340.73</strain>
    </source>
</reference>
<sequence length="74" mass="8576">VTFRSAIACAGLCLIHLGREDLPPEQRMQQFPNQDSWKRYISTCILKYIETYDPTSLQCPYPRCPVTCHLETDL</sequence>
<protein>
    <submittedName>
        <fullName evidence="1">Uncharacterized protein</fullName>
    </submittedName>
</protein>
<dbReference type="EMBL" id="MU853930">
    <property type="protein sequence ID" value="KAK3935290.1"/>
    <property type="molecule type" value="Genomic_DNA"/>
</dbReference>
<dbReference type="AlphaFoldDB" id="A0AAN6MXF5"/>
<dbReference type="Proteomes" id="UP001303473">
    <property type="component" value="Unassembled WGS sequence"/>
</dbReference>
<organism evidence="1 2">
    <name type="scientific">Diplogelasinospora grovesii</name>
    <dbReference type="NCBI Taxonomy" id="303347"/>
    <lineage>
        <taxon>Eukaryota</taxon>
        <taxon>Fungi</taxon>
        <taxon>Dikarya</taxon>
        <taxon>Ascomycota</taxon>
        <taxon>Pezizomycotina</taxon>
        <taxon>Sordariomycetes</taxon>
        <taxon>Sordariomycetidae</taxon>
        <taxon>Sordariales</taxon>
        <taxon>Diplogelasinosporaceae</taxon>
        <taxon>Diplogelasinospora</taxon>
    </lineage>
</organism>
<keyword evidence="2" id="KW-1185">Reference proteome</keyword>
<comment type="caution">
    <text evidence="1">The sequence shown here is derived from an EMBL/GenBank/DDBJ whole genome shotgun (WGS) entry which is preliminary data.</text>
</comment>
<feature type="non-terminal residue" evidence="1">
    <location>
        <position position="1"/>
    </location>
</feature>
<name>A0AAN6MXF5_9PEZI</name>
<evidence type="ECO:0000313" key="2">
    <source>
        <dbReference type="Proteomes" id="UP001303473"/>
    </source>
</evidence>
<proteinExistence type="predicted"/>
<evidence type="ECO:0000313" key="1">
    <source>
        <dbReference type="EMBL" id="KAK3935290.1"/>
    </source>
</evidence>